<gene>
    <name evidence="2" type="ORF">LCOR_04493.1</name>
</gene>
<evidence type="ECO:0000313" key="2">
    <source>
        <dbReference type="EMBL" id="CDH53091.1"/>
    </source>
</evidence>
<dbReference type="VEuPathDB" id="FungiDB:LCOR_04493.1"/>
<dbReference type="AlphaFoldDB" id="A0A068RVW9"/>
<evidence type="ECO:0000313" key="3">
    <source>
        <dbReference type="Proteomes" id="UP000027586"/>
    </source>
</evidence>
<name>A0A068RVW9_9FUNG</name>
<evidence type="ECO:0000256" key="1">
    <source>
        <dbReference type="SAM" id="MobiDB-lite"/>
    </source>
</evidence>
<sequence length="191" mass="22282">MELGSSEWKKENISPSVGRQQQIKNVRTNKTILRALERMPVDDDERCQLFVLGMDWIGKIQYSKVFGDGVELTCHIGPLGYLFAVKQYDSAYIAHFMGDLVLPATIGNLVDFKKTLDLLFAYKYHHIRLARIMEPAYYRRNAELVLHSCRYPATPKRDLSPHTLFTPVKRKCNKKFLQDMDRLLAFWNQVR</sequence>
<proteinExistence type="predicted"/>
<feature type="region of interest" description="Disordered" evidence="1">
    <location>
        <begin position="1"/>
        <end position="20"/>
    </location>
</feature>
<dbReference type="Proteomes" id="UP000027586">
    <property type="component" value="Unassembled WGS sequence"/>
</dbReference>
<organism evidence="2 3">
    <name type="scientific">Lichtheimia corymbifera JMRC:FSU:9682</name>
    <dbReference type="NCBI Taxonomy" id="1263082"/>
    <lineage>
        <taxon>Eukaryota</taxon>
        <taxon>Fungi</taxon>
        <taxon>Fungi incertae sedis</taxon>
        <taxon>Mucoromycota</taxon>
        <taxon>Mucoromycotina</taxon>
        <taxon>Mucoromycetes</taxon>
        <taxon>Mucorales</taxon>
        <taxon>Lichtheimiaceae</taxon>
        <taxon>Lichtheimia</taxon>
    </lineage>
</organism>
<comment type="caution">
    <text evidence="2">The sequence shown here is derived from an EMBL/GenBank/DDBJ whole genome shotgun (WGS) entry which is preliminary data.</text>
</comment>
<reference evidence="2" key="1">
    <citation type="submission" date="2013-08" db="EMBL/GenBank/DDBJ databases">
        <title>Gene expansion shapes genome architecture in the human pathogen Lichtheimia corymbifera: an evolutionary genomics analysis in the ancient terrestrial Mucorales (Mucoromycotina).</title>
        <authorList>
            <person name="Schwartze V.U."/>
            <person name="Winter S."/>
            <person name="Shelest E."/>
            <person name="Marcet-Houben M."/>
            <person name="Horn F."/>
            <person name="Wehner S."/>
            <person name="Hoffmann K."/>
            <person name="Riege K."/>
            <person name="Sammeth M."/>
            <person name="Nowrousian M."/>
            <person name="Valiante V."/>
            <person name="Linde J."/>
            <person name="Jacobsen I.D."/>
            <person name="Marz M."/>
            <person name="Brakhage A.A."/>
            <person name="Gabaldon T."/>
            <person name="Bocker S."/>
            <person name="Voigt K."/>
        </authorList>
    </citation>
    <scope>NUCLEOTIDE SEQUENCE [LARGE SCALE GENOMIC DNA]</scope>
    <source>
        <strain evidence="2">FSU 9682</strain>
    </source>
</reference>
<protein>
    <submittedName>
        <fullName evidence="2">Uncharacterized protein</fullName>
    </submittedName>
</protein>
<dbReference type="EMBL" id="CBTN010000016">
    <property type="protein sequence ID" value="CDH53091.1"/>
    <property type="molecule type" value="Genomic_DNA"/>
</dbReference>
<accession>A0A068RVW9</accession>
<dbReference type="OrthoDB" id="2279050at2759"/>
<keyword evidence="3" id="KW-1185">Reference proteome</keyword>